<dbReference type="FunFam" id="3.40.640.10:FF:000101">
    <property type="entry name" value="Serine hydroxymethyltransferase"/>
    <property type="match status" value="1"/>
</dbReference>
<protein>
    <recommendedName>
        <fullName evidence="6">Serine hydroxymethyltransferase</fullName>
        <shortName evidence="6">SHMT</shortName>
        <shortName evidence="6">Serine methylase</shortName>
        <ecNumber evidence="6">2.1.2.1</ecNumber>
    </recommendedName>
</protein>
<feature type="site" description="Plays an important role in substrate specificity" evidence="6">
    <location>
        <position position="239"/>
    </location>
</feature>
<keyword evidence="9" id="KW-0489">Methyltransferase</keyword>
<gene>
    <name evidence="6" type="primary">glyA</name>
    <name evidence="9" type="ORF">ENL70_01895</name>
</gene>
<evidence type="ECO:0000313" key="9">
    <source>
        <dbReference type="EMBL" id="HHI65288.1"/>
    </source>
</evidence>
<dbReference type="GO" id="GO:0005737">
    <property type="term" value="C:cytoplasm"/>
    <property type="evidence" value="ECO:0007669"/>
    <property type="project" value="UniProtKB-SubCell"/>
</dbReference>
<dbReference type="GO" id="GO:0032259">
    <property type="term" value="P:methylation"/>
    <property type="evidence" value="ECO:0007669"/>
    <property type="project" value="UniProtKB-KW"/>
</dbReference>
<dbReference type="PANTHER" id="PTHR11680">
    <property type="entry name" value="SERINE HYDROXYMETHYLTRANSFERASE"/>
    <property type="match status" value="1"/>
</dbReference>
<evidence type="ECO:0000256" key="4">
    <source>
        <dbReference type="ARBA" id="ARBA00022679"/>
    </source>
</evidence>
<comment type="subunit">
    <text evidence="2 6">Homodimer.</text>
</comment>
<keyword evidence="5 6" id="KW-0663">Pyridoxal phosphate</keyword>
<reference evidence="9" key="1">
    <citation type="journal article" date="2020" name="mSystems">
        <title>Genome- and Community-Level Interaction Insights into Carbon Utilization and Element Cycling Functions of Hydrothermarchaeota in Hydrothermal Sediment.</title>
        <authorList>
            <person name="Zhou Z."/>
            <person name="Liu Y."/>
            <person name="Xu W."/>
            <person name="Pan J."/>
            <person name="Luo Z.H."/>
            <person name="Li M."/>
        </authorList>
    </citation>
    <scope>NUCLEOTIDE SEQUENCE [LARGE SCALE GENOMIC DNA]</scope>
    <source>
        <strain evidence="9">SpSt-1019</strain>
    </source>
</reference>
<dbReference type="InterPro" id="IPR015421">
    <property type="entry name" value="PyrdxlP-dep_Trfase_major"/>
</dbReference>
<dbReference type="InterPro" id="IPR015424">
    <property type="entry name" value="PyrdxlP-dep_Trfase"/>
</dbReference>
<evidence type="ECO:0000256" key="1">
    <source>
        <dbReference type="ARBA" id="ARBA00001933"/>
    </source>
</evidence>
<dbReference type="HAMAP" id="MF_00051">
    <property type="entry name" value="SHMT"/>
    <property type="match status" value="1"/>
</dbReference>
<dbReference type="PANTHER" id="PTHR11680:SF35">
    <property type="entry name" value="SERINE HYDROXYMETHYLTRANSFERASE 1"/>
    <property type="match status" value="1"/>
</dbReference>
<dbReference type="UniPathway" id="UPA00193"/>
<comment type="pathway">
    <text evidence="6">Amino-acid biosynthesis; glycine biosynthesis; glycine from L-serine: step 1/1.</text>
</comment>
<evidence type="ECO:0000256" key="6">
    <source>
        <dbReference type="HAMAP-Rule" id="MF_00051"/>
    </source>
</evidence>
<keyword evidence="3 6" id="KW-0963">Cytoplasm</keyword>
<feature type="domain" description="Serine hydroxymethyltransferase-like" evidence="8">
    <location>
        <begin position="14"/>
        <end position="397"/>
    </location>
</feature>
<comment type="function">
    <text evidence="6">Catalyzes the reversible interconversion of serine and glycine with tetrahydrofolate (THF) serving as the one-carbon carrier. This reaction serves as the major source of one-carbon groups required for the biosynthesis of purines, thymidylate, methionine, and other important biomolecules. Also exhibits THF-independent aldolase activity toward beta-hydroxyamino acids, producing glycine and aldehydes, via a retro-aldol mechanism.</text>
</comment>
<proteinExistence type="inferred from homology"/>
<evidence type="ECO:0000256" key="3">
    <source>
        <dbReference type="ARBA" id="ARBA00022490"/>
    </source>
</evidence>
<dbReference type="InterPro" id="IPR049943">
    <property type="entry name" value="Ser_HO-MeTrfase-like"/>
</dbReference>
<dbReference type="EC" id="2.1.2.1" evidence="6"/>
<dbReference type="InterPro" id="IPR001085">
    <property type="entry name" value="Ser_HO-MeTrfase"/>
</dbReference>
<sequence>MAREELNAREAFNKILSSMEAHHEVMKNALPMIASENVPSPAVREALASDFGNRYAEGWVGERVYAGCRYLDEVEAIAIELGKKLFHAEFIDVRPVSGVFANLAAFSTFANPGDTVLSCTIPTGGHISHAKKTLGGTAGAIRDLDVQNYPFDEENFNIDVDKTVSLVKELDSKGKKPKIFILGASVFLFPHPVKEIVELAKTYDSKVLYDGAHVAGLIAGGIFQDPLGEGADVFTMSTHKTLAGPQHGTIASWSKYSESIKRVVFPGLSSNHHLHAVAGVAIAFAEALEFYHEYARNIVTNSKTLGQALYERGINVLYEKKGFTDSHMLLIDVTKYGNGFEIEKKLEKCNIIVNRNLLPYDKRMGRDYRAPGGIRIGTQELTRLGMGKSEMVEVADLMKSVIIDDSDPEKIKSRVAELRRNFQKVKYCFSSIHDAYDYIKIR</sequence>
<dbReference type="InterPro" id="IPR039429">
    <property type="entry name" value="SHMT-like_dom"/>
</dbReference>
<name>A0A7C5P7G0_9BACT</name>
<dbReference type="CDD" id="cd00378">
    <property type="entry name" value="SHMT"/>
    <property type="match status" value="1"/>
</dbReference>
<dbReference type="GO" id="GO:0019264">
    <property type="term" value="P:glycine biosynthetic process from serine"/>
    <property type="evidence" value="ECO:0007669"/>
    <property type="project" value="UniProtKB-UniRule"/>
</dbReference>
<comment type="caution">
    <text evidence="9">The sequence shown here is derived from an EMBL/GenBank/DDBJ whole genome shotgun (WGS) entry which is preliminary data.</text>
</comment>
<comment type="pathway">
    <text evidence="6">One-carbon metabolism; tetrahydrofolate interconversion.</text>
</comment>
<feature type="binding site" evidence="6">
    <location>
        <begin position="125"/>
        <end position="127"/>
    </location>
    <ligand>
        <name>(6S)-5,6,7,8-tetrahydrofolate</name>
        <dbReference type="ChEBI" id="CHEBI:57453"/>
    </ligand>
</feature>
<feature type="modified residue" description="N6-(pyridoxal phosphate)lysine" evidence="6 7">
    <location>
        <position position="240"/>
    </location>
</feature>
<evidence type="ECO:0000256" key="2">
    <source>
        <dbReference type="ARBA" id="ARBA00011738"/>
    </source>
</evidence>
<dbReference type="GO" id="GO:0030170">
    <property type="term" value="F:pyridoxal phosphate binding"/>
    <property type="evidence" value="ECO:0007669"/>
    <property type="project" value="UniProtKB-UniRule"/>
</dbReference>
<accession>A0A7C5P7G0</accession>
<dbReference type="SUPFAM" id="SSF53383">
    <property type="entry name" value="PLP-dependent transferases"/>
    <property type="match status" value="1"/>
</dbReference>
<evidence type="ECO:0000259" key="8">
    <source>
        <dbReference type="Pfam" id="PF00464"/>
    </source>
</evidence>
<evidence type="ECO:0000256" key="5">
    <source>
        <dbReference type="ARBA" id="ARBA00022898"/>
    </source>
</evidence>
<comment type="cofactor">
    <cofactor evidence="1 6 7">
        <name>pyridoxal 5'-phosphate</name>
        <dbReference type="ChEBI" id="CHEBI:597326"/>
    </cofactor>
</comment>
<organism evidence="9">
    <name type="scientific">Thermodesulfobium narugense</name>
    <dbReference type="NCBI Taxonomy" id="184064"/>
    <lineage>
        <taxon>Bacteria</taxon>
        <taxon>Pseudomonadati</taxon>
        <taxon>Thermodesulfobiota</taxon>
        <taxon>Thermodesulfobiia</taxon>
        <taxon>Thermodesulfobiales</taxon>
        <taxon>Thermodesulfobiaceae</taxon>
        <taxon>Thermodesulfobium</taxon>
    </lineage>
</organism>
<keyword evidence="6" id="KW-0554">One-carbon metabolism</keyword>
<dbReference type="Gene3D" id="3.90.1150.10">
    <property type="entry name" value="Aspartate Aminotransferase, domain 1"/>
    <property type="match status" value="1"/>
</dbReference>
<dbReference type="AlphaFoldDB" id="A0A7C5P7G0"/>
<dbReference type="UniPathway" id="UPA00288">
    <property type="reaction ID" value="UER01023"/>
</dbReference>
<dbReference type="GO" id="GO:0004372">
    <property type="term" value="F:glycine hydroxymethyltransferase activity"/>
    <property type="evidence" value="ECO:0007669"/>
    <property type="project" value="UniProtKB-UniRule"/>
</dbReference>
<evidence type="ECO:0000256" key="7">
    <source>
        <dbReference type="PIRSR" id="PIRSR000412-50"/>
    </source>
</evidence>
<dbReference type="EMBL" id="DRUY01000068">
    <property type="protein sequence ID" value="HHI65288.1"/>
    <property type="molecule type" value="Genomic_DNA"/>
</dbReference>
<dbReference type="PIRSF" id="PIRSF000412">
    <property type="entry name" value="SHMT"/>
    <property type="match status" value="1"/>
</dbReference>
<keyword evidence="4 6" id="KW-0808">Transferase</keyword>
<comment type="similarity">
    <text evidence="6">Belongs to the SHMT family.</text>
</comment>
<comment type="caution">
    <text evidence="6">Lacks conserved residue(s) required for the propagation of feature annotation.</text>
</comment>
<dbReference type="Gene3D" id="3.40.640.10">
    <property type="entry name" value="Type I PLP-dependent aspartate aminotransferase-like (Major domain)"/>
    <property type="match status" value="1"/>
</dbReference>
<dbReference type="NCBIfam" id="NF000586">
    <property type="entry name" value="PRK00011.1"/>
    <property type="match status" value="1"/>
</dbReference>
<keyword evidence="6" id="KW-0028">Amino-acid biosynthesis</keyword>
<comment type="catalytic activity">
    <reaction evidence="6">
        <text>(6R)-5,10-methylene-5,6,7,8-tetrahydrofolate + glycine + H2O = (6S)-5,6,7,8-tetrahydrofolate + L-serine</text>
        <dbReference type="Rhea" id="RHEA:15481"/>
        <dbReference type="ChEBI" id="CHEBI:15377"/>
        <dbReference type="ChEBI" id="CHEBI:15636"/>
        <dbReference type="ChEBI" id="CHEBI:33384"/>
        <dbReference type="ChEBI" id="CHEBI:57305"/>
        <dbReference type="ChEBI" id="CHEBI:57453"/>
        <dbReference type="EC" id="2.1.2.1"/>
    </reaction>
</comment>
<dbReference type="GO" id="GO:0008168">
    <property type="term" value="F:methyltransferase activity"/>
    <property type="evidence" value="ECO:0007669"/>
    <property type="project" value="UniProtKB-KW"/>
</dbReference>
<dbReference type="Pfam" id="PF00464">
    <property type="entry name" value="SHMT"/>
    <property type="match status" value="1"/>
</dbReference>
<dbReference type="GO" id="GO:0035999">
    <property type="term" value="P:tetrahydrofolate interconversion"/>
    <property type="evidence" value="ECO:0007669"/>
    <property type="project" value="UniProtKB-UniRule"/>
</dbReference>
<comment type="subcellular location">
    <subcellularLocation>
        <location evidence="6">Cytoplasm</location>
    </subcellularLocation>
</comment>
<dbReference type="InterPro" id="IPR015422">
    <property type="entry name" value="PyrdxlP-dep_Trfase_small"/>
</dbReference>